<dbReference type="EMBL" id="UZAH01029266">
    <property type="protein sequence ID" value="VDP05142.1"/>
    <property type="molecule type" value="Genomic_DNA"/>
</dbReference>
<dbReference type="OrthoDB" id="6159137at2759"/>
<dbReference type="AlphaFoldDB" id="A0A183G3Y2"/>
<keyword evidence="2" id="KW-1185">Reference proteome</keyword>
<protein>
    <submittedName>
        <fullName evidence="1 3">Uncharacterized protein</fullName>
    </submittedName>
</protein>
<gene>
    <name evidence="1" type="ORF">HPBE_LOCUS16169</name>
</gene>
<reference evidence="3" key="2">
    <citation type="submission" date="2019-09" db="UniProtKB">
        <authorList>
            <consortium name="WormBaseParasite"/>
        </authorList>
    </citation>
    <scope>IDENTIFICATION</scope>
</reference>
<evidence type="ECO:0000313" key="3">
    <source>
        <dbReference type="WBParaSite" id="HPBE_0001617001-mRNA-1"/>
    </source>
</evidence>
<sequence>MVSIPLAEFWVPDDNDAPTREERRSLEGSQLFYVTVLQLQLMWKRMKIWDQMHLLMTSPIGTIAMTRAKKTRAPPIHSRNCRSAGGPFLPGNYLNGRSERPNCCIWAESPLSEKQQNASISTPIQLCEELGTTEIGPLAALALCLQAKGGLKLAGNSDDERAMAAQ</sequence>
<proteinExistence type="predicted"/>
<accession>A0A3P7ZWV1</accession>
<dbReference type="Proteomes" id="UP000050761">
    <property type="component" value="Unassembled WGS sequence"/>
</dbReference>
<accession>A0A183G3Y2</accession>
<organism evidence="2 3">
    <name type="scientific">Heligmosomoides polygyrus</name>
    <name type="common">Parasitic roundworm</name>
    <dbReference type="NCBI Taxonomy" id="6339"/>
    <lineage>
        <taxon>Eukaryota</taxon>
        <taxon>Metazoa</taxon>
        <taxon>Ecdysozoa</taxon>
        <taxon>Nematoda</taxon>
        <taxon>Chromadorea</taxon>
        <taxon>Rhabditida</taxon>
        <taxon>Rhabditina</taxon>
        <taxon>Rhabditomorpha</taxon>
        <taxon>Strongyloidea</taxon>
        <taxon>Heligmosomidae</taxon>
        <taxon>Heligmosomoides</taxon>
    </lineage>
</organism>
<dbReference type="WBParaSite" id="HPBE_0001617001-mRNA-1">
    <property type="protein sequence ID" value="HPBE_0001617001-mRNA-1"/>
    <property type="gene ID" value="HPBE_0001617001"/>
</dbReference>
<name>A0A183G3Y2_HELPZ</name>
<reference evidence="1 2" key="1">
    <citation type="submission" date="2018-11" db="EMBL/GenBank/DDBJ databases">
        <authorList>
            <consortium name="Pathogen Informatics"/>
        </authorList>
    </citation>
    <scope>NUCLEOTIDE SEQUENCE [LARGE SCALE GENOMIC DNA]</scope>
</reference>
<evidence type="ECO:0000313" key="2">
    <source>
        <dbReference type="Proteomes" id="UP000050761"/>
    </source>
</evidence>
<evidence type="ECO:0000313" key="1">
    <source>
        <dbReference type="EMBL" id="VDP05142.1"/>
    </source>
</evidence>